<name>A0A538SK55_UNCEI</name>
<sequence length="178" mass="20543">MSIVQGDGLRLRRAEPDDVDFLVELTTHEDVEPYLAASRSRDRDALLEEIERSQAEPDELGRFVVEVEQDGEWRPAGAMGFEVANRRSRIANLGNLAIHPDFRGRRLSDDAARLLQRHLLLELGFHRLQLEIYGFNERAQRHAERAGFVREGARRLAYWRHGEWVDGVLYGLVLEDLE</sequence>
<dbReference type="InterPro" id="IPR051908">
    <property type="entry name" value="Ribosomal_N-acetyltransferase"/>
</dbReference>
<dbReference type="GO" id="GO:0008999">
    <property type="term" value="F:protein-N-terminal-alanine acetyltransferase activity"/>
    <property type="evidence" value="ECO:0007669"/>
    <property type="project" value="TreeGrafter"/>
</dbReference>
<feature type="domain" description="N-acetyltransferase" evidence="1">
    <location>
        <begin position="9"/>
        <end position="175"/>
    </location>
</feature>
<organism evidence="2 3">
    <name type="scientific">Eiseniibacteriota bacterium</name>
    <dbReference type="NCBI Taxonomy" id="2212470"/>
    <lineage>
        <taxon>Bacteria</taxon>
        <taxon>Candidatus Eiseniibacteriota</taxon>
    </lineage>
</organism>
<dbReference type="Gene3D" id="3.40.630.30">
    <property type="match status" value="1"/>
</dbReference>
<protein>
    <submittedName>
        <fullName evidence="2">GNAT family N-acetyltransferase</fullName>
    </submittedName>
</protein>
<dbReference type="EMBL" id="VBOS01000355">
    <property type="protein sequence ID" value="TMQ51749.1"/>
    <property type="molecule type" value="Genomic_DNA"/>
</dbReference>
<dbReference type="GO" id="GO:0005737">
    <property type="term" value="C:cytoplasm"/>
    <property type="evidence" value="ECO:0007669"/>
    <property type="project" value="TreeGrafter"/>
</dbReference>
<dbReference type="InterPro" id="IPR000182">
    <property type="entry name" value="GNAT_dom"/>
</dbReference>
<keyword evidence="2" id="KW-0808">Transferase</keyword>
<dbReference type="AlphaFoldDB" id="A0A538SK55"/>
<dbReference type="Pfam" id="PF13302">
    <property type="entry name" value="Acetyltransf_3"/>
    <property type="match status" value="1"/>
</dbReference>
<evidence type="ECO:0000259" key="1">
    <source>
        <dbReference type="PROSITE" id="PS51186"/>
    </source>
</evidence>
<proteinExistence type="predicted"/>
<dbReference type="GO" id="GO:1990189">
    <property type="term" value="F:protein N-terminal-serine acetyltransferase activity"/>
    <property type="evidence" value="ECO:0007669"/>
    <property type="project" value="TreeGrafter"/>
</dbReference>
<dbReference type="SUPFAM" id="SSF55729">
    <property type="entry name" value="Acyl-CoA N-acyltransferases (Nat)"/>
    <property type="match status" value="1"/>
</dbReference>
<dbReference type="InterPro" id="IPR016181">
    <property type="entry name" value="Acyl_CoA_acyltransferase"/>
</dbReference>
<evidence type="ECO:0000313" key="2">
    <source>
        <dbReference type="EMBL" id="TMQ51749.1"/>
    </source>
</evidence>
<accession>A0A538SK55</accession>
<reference evidence="2 3" key="1">
    <citation type="journal article" date="2019" name="Nat. Microbiol.">
        <title>Mediterranean grassland soil C-N compound turnover is dependent on rainfall and depth, and is mediated by genomically divergent microorganisms.</title>
        <authorList>
            <person name="Diamond S."/>
            <person name="Andeer P.F."/>
            <person name="Li Z."/>
            <person name="Crits-Christoph A."/>
            <person name="Burstein D."/>
            <person name="Anantharaman K."/>
            <person name="Lane K.R."/>
            <person name="Thomas B.C."/>
            <person name="Pan C."/>
            <person name="Northen T.R."/>
            <person name="Banfield J.F."/>
        </authorList>
    </citation>
    <scope>NUCLEOTIDE SEQUENCE [LARGE SCALE GENOMIC DNA]</scope>
    <source>
        <strain evidence="2">WS_2</strain>
    </source>
</reference>
<dbReference type="PANTHER" id="PTHR43441">
    <property type="entry name" value="RIBOSOMAL-PROTEIN-SERINE ACETYLTRANSFERASE"/>
    <property type="match status" value="1"/>
</dbReference>
<dbReference type="Proteomes" id="UP000317716">
    <property type="component" value="Unassembled WGS sequence"/>
</dbReference>
<evidence type="ECO:0000313" key="3">
    <source>
        <dbReference type="Proteomes" id="UP000317716"/>
    </source>
</evidence>
<comment type="caution">
    <text evidence="2">The sequence shown here is derived from an EMBL/GenBank/DDBJ whole genome shotgun (WGS) entry which is preliminary data.</text>
</comment>
<dbReference type="PROSITE" id="PS51186">
    <property type="entry name" value="GNAT"/>
    <property type="match status" value="1"/>
</dbReference>
<dbReference type="PANTHER" id="PTHR43441:SF2">
    <property type="entry name" value="FAMILY ACETYLTRANSFERASE, PUTATIVE (AFU_ORTHOLOGUE AFUA_7G00850)-RELATED"/>
    <property type="match status" value="1"/>
</dbReference>
<gene>
    <name evidence="2" type="ORF">E6K72_10005</name>
</gene>